<dbReference type="GO" id="GO:1990904">
    <property type="term" value="C:ribonucleoprotein complex"/>
    <property type="evidence" value="ECO:0007669"/>
    <property type="project" value="UniProtKB-KW"/>
</dbReference>
<dbReference type="Gene3D" id="3.40.50.410">
    <property type="entry name" value="von Willebrand factor, type A domain"/>
    <property type="match status" value="2"/>
</dbReference>
<evidence type="ECO:0000313" key="8">
    <source>
        <dbReference type="EMBL" id="CAD6196264.1"/>
    </source>
</evidence>
<protein>
    <recommendedName>
        <fullName evidence="7">TROVE domain-containing protein</fullName>
    </recommendedName>
</protein>
<evidence type="ECO:0000313" key="9">
    <source>
        <dbReference type="Proteomes" id="UP000835052"/>
    </source>
</evidence>
<dbReference type="InterPro" id="IPR036465">
    <property type="entry name" value="vWFA_dom_sf"/>
</dbReference>
<proteinExistence type="inferred from homology"/>
<comment type="similarity">
    <text evidence="2">Belongs to the Ro 60 kDa family.</text>
</comment>
<dbReference type="AlphaFoldDB" id="A0A8S1HT89"/>
<organism evidence="8 9">
    <name type="scientific">Caenorhabditis auriculariae</name>
    <dbReference type="NCBI Taxonomy" id="2777116"/>
    <lineage>
        <taxon>Eukaryota</taxon>
        <taxon>Metazoa</taxon>
        <taxon>Ecdysozoa</taxon>
        <taxon>Nematoda</taxon>
        <taxon>Chromadorea</taxon>
        <taxon>Rhabditida</taxon>
        <taxon>Rhabditina</taxon>
        <taxon>Rhabditomorpha</taxon>
        <taxon>Rhabditoidea</taxon>
        <taxon>Rhabditidae</taxon>
        <taxon>Peloderinae</taxon>
        <taxon>Caenorhabditis</taxon>
    </lineage>
</organism>
<dbReference type="InterPro" id="IPR040322">
    <property type="entry name" value="TROVE2"/>
</dbReference>
<evidence type="ECO:0000256" key="1">
    <source>
        <dbReference type="ARBA" id="ARBA00004496"/>
    </source>
</evidence>
<keyword evidence="3" id="KW-0963">Cytoplasm</keyword>
<evidence type="ECO:0000256" key="3">
    <source>
        <dbReference type="ARBA" id="ARBA00022490"/>
    </source>
</evidence>
<comment type="caution">
    <text evidence="8">The sequence shown here is derived from an EMBL/GenBank/DDBJ whole genome shotgun (WGS) entry which is preliminary data.</text>
</comment>
<dbReference type="Pfam" id="PF25045">
    <property type="entry name" value="vWA_Ro60"/>
    <property type="match status" value="1"/>
</dbReference>
<dbReference type="EMBL" id="CAJGYM010000069">
    <property type="protein sequence ID" value="CAD6196264.1"/>
    <property type="molecule type" value="Genomic_DNA"/>
</dbReference>
<keyword evidence="6" id="KW-0687">Ribonucleoprotein</keyword>
<dbReference type="Pfam" id="PF05731">
    <property type="entry name" value="TROVE"/>
    <property type="match status" value="1"/>
</dbReference>
<evidence type="ECO:0000256" key="5">
    <source>
        <dbReference type="ARBA" id="ARBA00022884"/>
    </source>
</evidence>
<gene>
    <name evidence="8" type="ORF">CAUJ_LOCUS12179</name>
</gene>
<accession>A0A8S1HT89</accession>
<evidence type="ECO:0000259" key="7">
    <source>
        <dbReference type="PROSITE" id="PS50988"/>
    </source>
</evidence>
<dbReference type="SUPFAM" id="SSF53300">
    <property type="entry name" value="vWA-like"/>
    <property type="match status" value="1"/>
</dbReference>
<evidence type="ECO:0000256" key="6">
    <source>
        <dbReference type="ARBA" id="ARBA00023274"/>
    </source>
</evidence>
<evidence type="ECO:0000256" key="4">
    <source>
        <dbReference type="ARBA" id="ARBA00022723"/>
    </source>
</evidence>
<dbReference type="GO" id="GO:0003723">
    <property type="term" value="F:RNA binding"/>
    <property type="evidence" value="ECO:0007669"/>
    <property type="project" value="UniProtKB-KW"/>
</dbReference>
<dbReference type="FunFam" id="3.40.50.410:FF:000127">
    <property type="entry name" value="60 kDa SS-A/Ro ribonucleoprotein homolog"/>
    <property type="match status" value="1"/>
</dbReference>
<sequence length="648" mass="73621">MRSLINIRWQNRRVEQPEERYNRTLERFNSAVACLREICIENEMEQISLTDLPGQMKKVREDQVQNNAGGYVFAVSKATRVRRFLILGTQGATFYTTQKELTIDNVMALTDIIDSGDAAILLKEIYEINKENRNPKHTPLLYALALCARYNVEDSLLRKLSEQDKAKPKEERLKVARGQYISEMHSTALSMLESVCRTPTHLFEFVGYCQSISKATNKCATKTSTGWGRSMRNAINRWYTTKSAETLARLMTKYPQRNGWSHRDIFRLAHPVLHKAIENFNDCPDRLVYEQIFKYAIKGTLEIRKRLLPPTEEQSPEPGARYTELQLDNERDSRSLDLIETYLKLKNEKSEQEIVAAILKHKLSREHLPTDSLKSVNVWQALLDVDMPMTAMIRNLGKMSSIECLDASRVEYIVKKLNDQEELRRARIHPLNVLLAKAVYESGRGDKGSLSWSPNYDIIDALESAFYKSFVNAPKTGLRYCLALDVSGSMSAAISGTALSCRDAATAMSMIHLKNEDNVECVAFSHKLVELPFDKEMSMSDVNDYIVRLPFGSTDCAQPMLWAAENSKLFDVFIVYTDCETYFGNVHPFKALQQYRESSGILDAKLVVMGMTATNFTIADPQDAGMLDVVGFDSAVPQILHEFVTGKI</sequence>
<feature type="domain" description="TROVE" evidence="7">
    <location>
        <begin position="64"/>
        <end position="478"/>
    </location>
</feature>
<evidence type="ECO:0000256" key="2">
    <source>
        <dbReference type="ARBA" id="ARBA00007814"/>
    </source>
</evidence>
<dbReference type="GO" id="GO:0046872">
    <property type="term" value="F:metal ion binding"/>
    <property type="evidence" value="ECO:0007669"/>
    <property type="project" value="UniProtKB-KW"/>
</dbReference>
<name>A0A8S1HT89_9PELO</name>
<dbReference type="GO" id="GO:0005737">
    <property type="term" value="C:cytoplasm"/>
    <property type="evidence" value="ECO:0007669"/>
    <property type="project" value="UniProtKB-SubCell"/>
</dbReference>
<keyword evidence="4" id="KW-0479">Metal-binding</keyword>
<dbReference type="Proteomes" id="UP000835052">
    <property type="component" value="Unassembled WGS sequence"/>
</dbReference>
<comment type="subcellular location">
    <subcellularLocation>
        <location evidence="1">Cytoplasm</location>
    </subcellularLocation>
</comment>
<dbReference type="PANTHER" id="PTHR14202">
    <property type="entry name" value="60 KDA RIBONUCLEOPROTEIN SSA/RO"/>
    <property type="match status" value="1"/>
</dbReference>
<keyword evidence="5" id="KW-0694">RNA-binding</keyword>
<dbReference type="InterPro" id="IPR008858">
    <property type="entry name" value="TROVE_dom"/>
</dbReference>
<keyword evidence="9" id="KW-1185">Reference proteome</keyword>
<dbReference type="PROSITE" id="PS50988">
    <property type="entry name" value="TROVE"/>
    <property type="match status" value="1"/>
</dbReference>
<dbReference type="PANTHER" id="PTHR14202:SF0">
    <property type="entry name" value="RNA-BINDING PROTEIN RO60"/>
    <property type="match status" value="1"/>
</dbReference>
<dbReference type="InterPro" id="IPR056800">
    <property type="entry name" value="vWA_Ro60"/>
</dbReference>
<reference evidence="8" key="1">
    <citation type="submission" date="2020-10" db="EMBL/GenBank/DDBJ databases">
        <authorList>
            <person name="Kikuchi T."/>
        </authorList>
    </citation>
    <scope>NUCLEOTIDE SEQUENCE</scope>
    <source>
        <strain evidence="8">NKZ352</strain>
    </source>
</reference>
<dbReference type="OrthoDB" id="6098064at2759"/>
<dbReference type="SUPFAM" id="SSF140864">
    <property type="entry name" value="TROVE domain-like"/>
    <property type="match status" value="1"/>
</dbReference>
<dbReference type="InterPro" id="IPR037214">
    <property type="entry name" value="TROVE_dom_sf"/>
</dbReference>